<reference evidence="2 3" key="1">
    <citation type="submission" date="2019-07" db="EMBL/GenBank/DDBJ databases">
        <title>Whole genome shotgun sequence of Staphylococcus gallinarum NBRC 109767.</title>
        <authorList>
            <person name="Hosoyama A."/>
            <person name="Uohara A."/>
            <person name="Ohji S."/>
            <person name="Ichikawa N."/>
        </authorList>
    </citation>
    <scope>NUCLEOTIDE SEQUENCE [LARGE SCALE GENOMIC DNA]</scope>
    <source>
        <strain evidence="2 3">NBRC 109767</strain>
    </source>
</reference>
<organism evidence="2 3">
    <name type="scientific">Staphylococcus gallinarum</name>
    <dbReference type="NCBI Taxonomy" id="1293"/>
    <lineage>
        <taxon>Bacteria</taxon>
        <taxon>Bacillati</taxon>
        <taxon>Bacillota</taxon>
        <taxon>Bacilli</taxon>
        <taxon>Bacillales</taxon>
        <taxon>Staphylococcaceae</taxon>
        <taxon>Staphylococcus</taxon>
    </lineage>
</organism>
<keyword evidence="1" id="KW-0812">Transmembrane</keyword>
<feature type="transmembrane region" description="Helical" evidence="1">
    <location>
        <begin position="7"/>
        <end position="25"/>
    </location>
</feature>
<name>A0ABQ0Y5D8_STAGA</name>
<dbReference type="EMBL" id="BKAX01000007">
    <property type="protein sequence ID" value="GEQ06605.1"/>
    <property type="molecule type" value="Genomic_DNA"/>
</dbReference>
<keyword evidence="3" id="KW-1185">Reference proteome</keyword>
<keyword evidence="1" id="KW-0472">Membrane</keyword>
<keyword evidence="1" id="KW-1133">Transmembrane helix</keyword>
<feature type="transmembrane region" description="Helical" evidence="1">
    <location>
        <begin position="31"/>
        <end position="50"/>
    </location>
</feature>
<protein>
    <submittedName>
        <fullName evidence="2">Uncharacterized protein</fullName>
    </submittedName>
</protein>
<evidence type="ECO:0000256" key="1">
    <source>
        <dbReference type="SAM" id="Phobius"/>
    </source>
</evidence>
<accession>A0ABQ0Y5D8</accession>
<evidence type="ECO:0000313" key="2">
    <source>
        <dbReference type="EMBL" id="GEQ06605.1"/>
    </source>
</evidence>
<sequence length="54" mass="6455">MKKILNFFKYYLIILVIFIGFELIFKAELNIIRILIIPLIFSFLITSFGTNRNK</sequence>
<evidence type="ECO:0000313" key="3">
    <source>
        <dbReference type="Proteomes" id="UP000321057"/>
    </source>
</evidence>
<gene>
    <name evidence="2" type="ORF">SGA02_24330</name>
</gene>
<comment type="caution">
    <text evidence="2">The sequence shown here is derived from an EMBL/GenBank/DDBJ whole genome shotgun (WGS) entry which is preliminary data.</text>
</comment>
<dbReference type="Proteomes" id="UP000321057">
    <property type="component" value="Unassembled WGS sequence"/>
</dbReference>
<proteinExistence type="predicted"/>